<dbReference type="Pfam" id="PF03070">
    <property type="entry name" value="TENA_THI-4"/>
    <property type="match status" value="1"/>
</dbReference>
<dbReference type="GeneID" id="85352145"/>
<dbReference type="PANTHER" id="PTHR41813:SF2">
    <property type="entry name" value="REGULATOR PAB1642, PUTATIVE (AFU_ORTHOLOGUE AFUA_3G11955)-RELATED"/>
    <property type="match status" value="1"/>
</dbReference>
<accession>A0AA39JVJ4</accession>
<feature type="region of interest" description="Disordered" evidence="1">
    <location>
        <begin position="1"/>
        <end position="22"/>
    </location>
</feature>
<dbReference type="InterPro" id="IPR004305">
    <property type="entry name" value="Thiaminase-2/PQQC"/>
</dbReference>
<evidence type="ECO:0000256" key="1">
    <source>
        <dbReference type="SAM" id="MobiDB-lite"/>
    </source>
</evidence>
<dbReference type="Proteomes" id="UP001175211">
    <property type="component" value="Unassembled WGS sequence"/>
</dbReference>
<dbReference type="InterPro" id="IPR053261">
    <property type="entry name" value="Polyketide-peptide_reg"/>
</dbReference>
<dbReference type="EMBL" id="JAUEPS010000037">
    <property type="protein sequence ID" value="KAK0449725.1"/>
    <property type="molecule type" value="Genomic_DNA"/>
</dbReference>
<dbReference type="InterPro" id="IPR016084">
    <property type="entry name" value="Haem_Oase-like_multi-hlx"/>
</dbReference>
<name>A0AA39JVJ4_ARMTA</name>
<feature type="domain" description="Thiaminase-2/PQQC" evidence="2">
    <location>
        <begin position="37"/>
        <end position="247"/>
    </location>
</feature>
<reference evidence="3" key="1">
    <citation type="submission" date="2023-06" db="EMBL/GenBank/DDBJ databases">
        <authorList>
            <consortium name="Lawrence Berkeley National Laboratory"/>
            <person name="Ahrendt S."/>
            <person name="Sahu N."/>
            <person name="Indic B."/>
            <person name="Wong-Bajracharya J."/>
            <person name="Merenyi Z."/>
            <person name="Ke H.-M."/>
            <person name="Monk M."/>
            <person name="Kocsube S."/>
            <person name="Drula E."/>
            <person name="Lipzen A."/>
            <person name="Balint B."/>
            <person name="Henrissat B."/>
            <person name="Andreopoulos B."/>
            <person name="Martin F.M."/>
            <person name="Harder C.B."/>
            <person name="Rigling D."/>
            <person name="Ford K.L."/>
            <person name="Foster G.D."/>
            <person name="Pangilinan J."/>
            <person name="Papanicolaou A."/>
            <person name="Barry K."/>
            <person name="LaButti K."/>
            <person name="Viragh M."/>
            <person name="Koriabine M."/>
            <person name="Yan M."/>
            <person name="Riley R."/>
            <person name="Champramary S."/>
            <person name="Plett K.L."/>
            <person name="Tsai I.J."/>
            <person name="Slot J."/>
            <person name="Sipos G."/>
            <person name="Plett J."/>
            <person name="Nagy L.G."/>
            <person name="Grigoriev I.V."/>
        </authorList>
    </citation>
    <scope>NUCLEOTIDE SEQUENCE</scope>
    <source>
        <strain evidence="3">CCBAS 213</strain>
    </source>
</reference>
<dbReference type="SUPFAM" id="SSF48613">
    <property type="entry name" value="Heme oxygenase-like"/>
    <property type="match status" value="1"/>
</dbReference>
<sequence length="258" mass="28911">MSKLKDLDHSARTSGPDQMSLTDHLLTLPTPVPYADALKHPFLISAAEGTLPHERLGFWLSQDRLYAAHAYPRFIGSLISAIPYDTSHKIGSPEERLNQRILDVLVFSLTNVVREVGFFEETAKEWGLRIEGWKERKGTRDYTAEMARVSKSLEEGLVFLWAMEKVYLDSWIAVHTQLSSSLDTIPPTPTRSALLSLSGNWSNSEFKAFVDTLAGIVNDSGIMPGSASWRRAEEVWARVVELEAAFWPENGEESSMLS</sequence>
<evidence type="ECO:0000259" key="2">
    <source>
        <dbReference type="Pfam" id="PF03070"/>
    </source>
</evidence>
<evidence type="ECO:0000313" key="4">
    <source>
        <dbReference type="Proteomes" id="UP001175211"/>
    </source>
</evidence>
<protein>
    <recommendedName>
        <fullName evidence="2">Thiaminase-2/PQQC domain-containing protein</fullName>
    </recommendedName>
</protein>
<dbReference type="Gene3D" id="1.20.910.10">
    <property type="entry name" value="Heme oxygenase-like"/>
    <property type="match status" value="1"/>
</dbReference>
<evidence type="ECO:0000313" key="3">
    <source>
        <dbReference type="EMBL" id="KAK0449725.1"/>
    </source>
</evidence>
<feature type="compositionally biased region" description="Polar residues" evidence="1">
    <location>
        <begin position="12"/>
        <end position="21"/>
    </location>
</feature>
<feature type="compositionally biased region" description="Basic and acidic residues" evidence="1">
    <location>
        <begin position="1"/>
        <end position="11"/>
    </location>
</feature>
<dbReference type="RefSeq" id="XP_060327017.1">
    <property type="nucleotide sequence ID" value="XM_060468597.1"/>
</dbReference>
<dbReference type="AlphaFoldDB" id="A0AA39JVJ4"/>
<dbReference type="PANTHER" id="PTHR41813">
    <property type="entry name" value="REGULATOR PAB1642, PUTATIVE (AFU_ORTHOLOGUE AFUA_3G11955)-RELATED"/>
    <property type="match status" value="1"/>
</dbReference>
<dbReference type="CDD" id="cd19357">
    <property type="entry name" value="TenA_E_At3g16990-like"/>
    <property type="match status" value="1"/>
</dbReference>
<proteinExistence type="predicted"/>
<comment type="caution">
    <text evidence="3">The sequence shown here is derived from an EMBL/GenBank/DDBJ whole genome shotgun (WGS) entry which is preliminary data.</text>
</comment>
<keyword evidence="4" id="KW-1185">Reference proteome</keyword>
<dbReference type="GO" id="GO:0006772">
    <property type="term" value="P:thiamine metabolic process"/>
    <property type="evidence" value="ECO:0007669"/>
    <property type="project" value="UniProtKB-ARBA"/>
</dbReference>
<organism evidence="3 4">
    <name type="scientific">Armillaria tabescens</name>
    <name type="common">Ringless honey mushroom</name>
    <name type="synonym">Agaricus tabescens</name>
    <dbReference type="NCBI Taxonomy" id="1929756"/>
    <lineage>
        <taxon>Eukaryota</taxon>
        <taxon>Fungi</taxon>
        <taxon>Dikarya</taxon>
        <taxon>Basidiomycota</taxon>
        <taxon>Agaricomycotina</taxon>
        <taxon>Agaricomycetes</taxon>
        <taxon>Agaricomycetidae</taxon>
        <taxon>Agaricales</taxon>
        <taxon>Marasmiineae</taxon>
        <taxon>Physalacriaceae</taxon>
        <taxon>Desarmillaria</taxon>
    </lineage>
</organism>
<gene>
    <name evidence="3" type="ORF">EV420DRAFT_1312535</name>
</gene>